<comment type="subcellular location">
    <subcellularLocation>
        <location evidence="3">Mitochondrion inner membrane</location>
        <topology evidence="3">Peripheral membrane protein</topology>
    </subcellularLocation>
    <subcellularLocation>
        <location evidence="2">Mitochondrion intermembrane space</location>
    </subcellularLocation>
</comment>
<keyword evidence="14" id="KW-1185">Reference proteome</keyword>
<keyword evidence="9" id="KW-0249">Electron transport</keyword>
<dbReference type="PROSITE" id="PS51808">
    <property type="entry name" value="CHCH"/>
    <property type="match status" value="1"/>
</dbReference>
<organism evidence="13 14">
    <name type="scientific">Myxozyma melibiosi</name>
    <dbReference type="NCBI Taxonomy" id="54550"/>
    <lineage>
        <taxon>Eukaryota</taxon>
        <taxon>Fungi</taxon>
        <taxon>Dikarya</taxon>
        <taxon>Ascomycota</taxon>
        <taxon>Saccharomycotina</taxon>
        <taxon>Lipomycetes</taxon>
        <taxon>Lipomycetales</taxon>
        <taxon>Lipomycetaceae</taxon>
        <taxon>Myxozyma</taxon>
    </lineage>
</organism>
<evidence type="ECO:0000256" key="12">
    <source>
        <dbReference type="ARBA" id="ARBA00023157"/>
    </source>
</evidence>
<gene>
    <name evidence="13" type="ORF">BZA70DRAFT_288376</name>
</gene>
<dbReference type="PANTHER" id="PTHR20900">
    <property type="entry name" value="NADH:UBIQUINONE OXIDOREDUCTASE B18-LIKE SUBUNIT"/>
    <property type="match status" value="1"/>
</dbReference>
<keyword evidence="10" id="KW-0496">Mitochondrion</keyword>
<keyword evidence="8" id="KW-0999">Mitochondrion inner membrane</keyword>
<comment type="caution">
    <text evidence="13">The sequence shown here is derived from an EMBL/GenBank/DDBJ whole genome shotgun (WGS) entry which is preliminary data.</text>
</comment>
<dbReference type="PANTHER" id="PTHR20900:SF0">
    <property type="entry name" value="NADH DEHYDROGENASE [UBIQUINONE] 1 BETA SUBCOMPLEX SUBUNIT 7"/>
    <property type="match status" value="1"/>
</dbReference>
<dbReference type="RefSeq" id="XP_064769965.1">
    <property type="nucleotide sequence ID" value="XM_064914029.1"/>
</dbReference>
<evidence type="ECO:0000256" key="9">
    <source>
        <dbReference type="ARBA" id="ARBA00022982"/>
    </source>
</evidence>
<evidence type="ECO:0000256" key="3">
    <source>
        <dbReference type="ARBA" id="ARBA00004637"/>
    </source>
</evidence>
<evidence type="ECO:0000256" key="10">
    <source>
        <dbReference type="ARBA" id="ARBA00023128"/>
    </source>
</evidence>
<keyword evidence="12" id="KW-1015">Disulfide bond</keyword>
<comment type="similarity">
    <text evidence="4">Belongs to the complex I NDUFB7 subunit family.</text>
</comment>
<dbReference type="Pfam" id="PF05676">
    <property type="entry name" value="NDUF_B7"/>
    <property type="match status" value="1"/>
</dbReference>
<evidence type="ECO:0000256" key="6">
    <source>
        <dbReference type="ARBA" id="ARBA00022448"/>
    </source>
</evidence>
<dbReference type="EMBL" id="JBBJBU010000002">
    <property type="protein sequence ID" value="KAK7206932.1"/>
    <property type="molecule type" value="Genomic_DNA"/>
</dbReference>
<evidence type="ECO:0000256" key="8">
    <source>
        <dbReference type="ARBA" id="ARBA00022792"/>
    </source>
</evidence>
<evidence type="ECO:0000256" key="1">
    <source>
        <dbReference type="ARBA" id="ARBA00003195"/>
    </source>
</evidence>
<evidence type="ECO:0000256" key="11">
    <source>
        <dbReference type="ARBA" id="ARBA00023136"/>
    </source>
</evidence>
<reference evidence="13 14" key="1">
    <citation type="submission" date="2024-03" db="EMBL/GenBank/DDBJ databases">
        <title>Genome-scale model development and genomic sequencing of the oleaginous clade Lipomyces.</title>
        <authorList>
            <consortium name="Lawrence Berkeley National Laboratory"/>
            <person name="Czajka J.J."/>
            <person name="Han Y."/>
            <person name="Kim J."/>
            <person name="Mondo S.J."/>
            <person name="Hofstad B.A."/>
            <person name="Robles A."/>
            <person name="Haridas S."/>
            <person name="Riley R."/>
            <person name="LaButti K."/>
            <person name="Pangilinan J."/>
            <person name="Andreopoulos W."/>
            <person name="Lipzen A."/>
            <person name="Yan J."/>
            <person name="Wang M."/>
            <person name="Ng V."/>
            <person name="Grigoriev I.V."/>
            <person name="Spatafora J.W."/>
            <person name="Magnuson J.K."/>
            <person name="Baker S.E."/>
            <person name="Pomraning K.R."/>
        </authorList>
    </citation>
    <scope>NUCLEOTIDE SEQUENCE [LARGE SCALE GENOMIC DNA]</scope>
    <source>
        <strain evidence="13 14">Phaff 52-87</strain>
    </source>
</reference>
<evidence type="ECO:0000313" key="14">
    <source>
        <dbReference type="Proteomes" id="UP001498771"/>
    </source>
</evidence>
<dbReference type="GeneID" id="90039541"/>
<keyword evidence="11" id="KW-0472">Membrane</keyword>
<evidence type="ECO:0000256" key="5">
    <source>
        <dbReference type="ARBA" id="ARBA00018677"/>
    </source>
</evidence>
<dbReference type="Proteomes" id="UP001498771">
    <property type="component" value="Unassembled WGS sequence"/>
</dbReference>
<evidence type="ECO:0000313" key="13">
    <source>
        <dbReference type="EMBL" id="KAK7206932.1"/>
    </source>
</evidence>
<protein>
    <recommendedName>
        <fullName evidence="5">NADH dehydrogenase [ubiquinone] 1 beta subcomplex subunit 7</fullName>
    </recommendedName>
</protein>
<evidence type="ECO:0000256" key="4">
    <source>
        <dbReference type="ARBA" id="ARBA00008006"/>
    </source>
</evidence>
<accession>A0ABR1FAP7</accession>
<keyword evidence="7" id="KW-0679">Respiratory chain</keyword>
<name>A0ABR1FAP7_9ASCO</name>
<dbReference type="InterPro" id="IPR008698">
    <property type="entry name" value="NDUB7"/>
</dbReference>
<keyword evidence="6" id="KW-0813">Transport</keyword>
<proteinExistence type="inferred from homology"/>
<sequence length="98" mass="10942">MGHETPETYAWPPVATHEEMKAASLPLGYRDRCASLLIPLNKCRRQTLYLPWKCVDERHSYEKCEYMEFQSRVNALQKQKAAAASAAAAADAAALTAE</sequence>
<evidence type="ECO:0000256" key="2">
    <source>
        <dbReference type="ARBA" id="ARBA00004569"/>
    </source>
</evidence>
<evidence type="ECO:0000256" key="7">
    <source>
        <dbReference type="ARBA" id="ARBA00022660"/>
    </source>
</evidence>
<comment type="function">
    <text evidence="1">Accessory subunit of the mitochondrial membrane respiratory chain NADH dehydrogenase (Complex I), that is believed not to be involved in catalysis. Complex I functions in the transfer of electrons from NADH to the respiratory chain. The immediate electron acceptor for the enzyme is believed to be ubiquinone.</text>
</comment>